<reference evidence="1" key="1">
    <citation type="journal article" date="2014" name="Front. Microbiol.">
        <title>High frequency of phylogenetically diverse reductive dehalogenase-homologous genes in deep subseafloor sedimentary metagenomes.</title>
        <authorList>
            <person name="Kawai M."/>
            <person name="Futagami T."/>
            <person name="Toyoda A."/>
            <person name="Takaki Y."/>
            <person name="Nishi S."/>
            <person name="Hori S."/>
            <person name="Arai W."/>
            <person name="Tsubouchi T."/>
            <person name="Morono Y."/>
            <person name="Uchiyama I."/>
            <person name="Ito T."/>
            <person name="Fujiyama A."/>
            <person name="Inagaki F."/>
            <person name="Takami H."/>
        </authorList>
    </citation>
    <scope>NUCLEOTIDE SEQUENCE</scope>
    <source>
        <strain evidence="1">Expedition CK06-06</strain>
    </source>
</reference>
<dbReference type="AlphaFoldDB" id="X1HE30"/>
<sequence>MVMLIRSGSRIPFKVITVIILEKYVIKNGIRAPTPNPMMPPRGRENYGLNQELIDYLSPLGTDGTPDAYFTGALGYRSQHNIHYSDSADQQANAGYRPQHNVECSLRGLGLSEQCQRNAHYIILFLMKLFQHSFDARRYGLNVLRLIHLDNDLV</sequence>
<name>X1HE30_9ZZZZ</name>
<evidence type="ECO:0000313" key="1">
    <source>
        <dbReference type="EMBL" id="GAH55335.1"/>
    </source>
</evidence>
<accession>X1HE30</accession>
<protein>
    <submittedName>
        <fullName evidence="1">Uncharacterized protein</fullName>
    </submittedName>
</protein>
<organism evidence="1">
    <name type="scientific">marine sediment metagenome</name>
    <dbReference type="NCBI Taxonomy" id="412755"/>
    <lineage>
        <taxon>unclassified sequences</taxon>
        <taxon>metagenomes</taxon>
        <taxon>ecological metagenomes</taxon>
    </lineage>
</organism>
<proteinExistence type="predicted"/>
<gene>
    <name evidence="1" type="ORF">S03H2_36369</name>
</gene>
<comment type="caution">
    <text evidence="1">The sequence shown here is derived from an EMBL/GenBank/DDBJ whole genome shotgun (WGS) entry which is preliminary data.</text>
</comment>
<dbReference type="EMBL" id="BARU01022307">
    <property type="protein sequence ID" value="GAH55335.1"/>
    <property type="molecule type" value="Genomic_DNA"/>
</dbReference>